<feature type="compositionally biased region" description="Low complexity" evidence="1">
    <location>
        <begin position="100"/>
        <end position="116"/>
    </location>
</feature>
<feature type="region of interest" description="Disordered" evidence="1">
    <location>
        <begin position="286"/>
        <end position="325"/>
    </location>
</feature>
<dbReference type="AlphaFoldDB" id="U1HP85"/>
<dbReference type="EMBL" id="KE721112">
    <property type="protein sequence ID" value="ERF72180.1"/>
    <property type="molecule type" value="Genomic_DNA"/>
</dbReference>
<dbReference type="OrthoDB" id="5399305at2759"/>
<organism evidence="2 3">
    <name type="scientific">Endocarpon pusillum (strain Z07020 / HMAS-L-300199)</name>
    <name type="common">Lichen-forming fungus</name>
    <dbReference type="NCBI Taxonomy" id="1263415"/>
    <lineage>
        <taxon>Eukaryota</taxon>
        <taxon>Fungi</taxon>
        <taxon>Dikarya</taxon>
        <taxon>Ascomycota</taxon>
        <taxon>Pezizomycotina</taxon>
        <taxon>Eurotiomycetes</taxon>
        <taxon>Chaetothyriomycetidae</taxon>
        <taxon>Verrucariales</taxon>
        <taxon>Verrucariaceae</taxon>
        <taxon>Endocarpon</taxon>
    </lineage>
</organism>
<accession>U1HP85</accession>
<name>U1HP85_ENDPU</name>
<dbReference type="GeneID" id="19238020"/>
<evidence type="ECO:0000313" key="3">
    <source>
        <dbReference type="Proteomes" id="UP000019373"/>
    </source>
</evidence>
<feature type="region of interest" description="Disordered" evidence="1">
    <location>
        <begin position="251"/>
        <end position="274"/>
    </location>
</feature>
<proteinExistence type="predicted"/>
<evidence type="ECO:0000256" key="1">
    <source>
        <dbReference type="SAM" id="MobiDB-lite"/>
    </source>
</evidence>
<dbReference type="OMA" id="SAPRDNM"/>
<keyword evidence="3" id="KW-1185">Reference proteome</keyword>
<reference evidence="3" key="1">
    <citation type="journal article" date="2014" name="BMC Genomics">
        <title>Genome characteristics reveal the impact of lichenization on lichen-forming fungus Endocarpon pusillum Hedwig (Verrucariales, Ascomycota).</title>
        <authorList>
            <person name="Wang Y.-Y."/>
            <person name="Liu B."/>
            <person name="Zhang X.-Y."/>
            <person name="Zhou Q.-M."/>
            <person name="Zhang T."/>
            <person name="Li H."/>
            <person name="Yu Y.-F."/>
            <person name="Zhang X.-L."/>
            <person name="Hao X.-Y."/>
            <person name="Wang M."/>
            <person name="Wang L."/>
            <person name="Wei J.-C."/>
        </authorList>
    </citation>
    <scope>NUCLEOTIDE SEQUENCE [LARGE SCALE GENOMIC DNA]</scope>
    <source>
        <strain evidence="3">Z07020 / HMAS-L-300199</strain>
    </source>
</reference>
<sequence length="325" mass="35472">MTAIMSQYPPLTPGCDMNYRSVSPPYVAERNDFGLPKQRKLISTGGGRAWTEEEEAYLLRTRRNKMPYKHIAAQLRKTELACRLHYHQMSYGSNRRKRGASISSLTSSASYTPGSSVQELSPAHTPYNMTPLTSPSTSPKSAPSQMSETLSSPPLYQGPQLPLLPKPVLSEGRPVLPSPSKWSNSLQLNTEIKLPSASELLRSPPIDPSRLRDLYEAHRKNFWAQIANQYSPNSQISATELEGAFLARHGADGTRVGQPPTPEPSPQNNGHPTFCAPMLNAIEPHAFSGFNPLSTTRGPGSPPHSANKCTVNALLNGPSHPGQSE</sequence>
<evidence type="ECO:0008006" key="4">
    <source>
        <dbReference type="Google" id="ProtNLM"/>
    </source>
</evidence>
<feature type="compositionally biased region" description="Low complexity" evidence="1">
    <location>
        <begin position="130"/>
        <end position="170"/>
    </location>
</feature>
<evidence type="ECO:0000313" key="2">
    <source>
        <dbReference type="EMBL" id="ERF72180.1"/>
    </source>
</evidence>
<dbReference type="HOGENOM" id="CLU_042560_0_0_1"/>
<dbReference type="CDD" id="cd00167">
    <property type="entry name" value="SANT"/>
    <property type="match status" value="1"/>
</dbReference>
<dbReference type="RefSeq" id="XP_007802249.1">
    <property type="nucleotide sequence ID" value="XM_007804058.1"/>
</dbReference>
<gene>
    <name evidence="2" type="ORF">EPUS_02971</name>
</gene>
<dbReference type="Proteomes" id="UP000019373">
    <property type="component" value="Unassembled WGS sequence"/>
</dbReference>
<dbReference type="InterPro" id="IPR001005">
    <property type="entry name" value="SANT/Myb"/>
</dbReference>
<dbReference type="eggNOG" id="ENOG502S3M7">
    <property type="taxonomic scope" value="Eukaryota"/>
</dbReference>
<protein>
    <recommendedName>
        <fullName evidence="4">Myb-like domain-containing protein</fullName>
    </recommendedName>
</protein>
<feature type="region of interest" description="Disordered" evidence="1">
    <location>
        <begin position="93"/>
        <end position="183"/>
    </location>
</feature>